<proteinExistence type="predicted"/>
<protein>
    <recommendedName>
        <fullName evidence="3">YxeA family protein</fullName>
    </recommendedName>
</protein>
<reference evidence="2" key="1">
    <citation type="journal article" date="2014" name="Genome Announc.">
        <title>Draft genome sequence of Weissella oryzae SG25T, isolated from fermented rice grains.</title>
        <authorList>
            <person name="Tanizawa Y."/>
            <person name="Fujisawa T."/>
            <person name="Mochizuki T."/>
            <person name="Kaminuma E."/>
            <person name="Suzuki Y."/>
            <person name="Nakamura Y."/>
            <person name="Tohno M."/>
        </authorList>
    </citation>
    <scope>NUCLEOTIDE SEQUENCE [LARGE SCALE GENOMIC DNA]</scope>
    <source>
        <strain evidence="2">DSM 25784 / JCM 18191 / LMG 30913 / SG25</strain>
    </source>
</reference>
<dbReference type="AlphaFoldDB" id="A0A069CUZ6"/>
<dbReference type="EMBL" id="DF820491">
    <property type="protein sequence ID" value="GAK31217.1"/>
    <property type="molecule type" value="Genomic_DNA"/>
</dbReference>
<dbReference type="eggNOG" id="COG5294">
    <property type="taxonomic scope" value="Bacteria"/>
</dbReference>
<dbReference type="RefSeq" id="WP_027699226.1">
    <property type="nucleotide sequence ID" value="NZ_DF820491.1"/>
</dbReference>
<sequence length="127" mass="13972">MKSFITLLLVILLGFAGFMGYEYYQSVYASQTVYAKAPSNIPEANDVLDDSGKKIVGLKGYSYILKFVTKEGKIENRHVLISGEADEVKPLVPNSYVEAKISQKRVTEGPNGVKESEIPANVLAKLK</sequence>
<dbReference type="Pfam" id="PF06486">
    <property type="entry name" value="DUF1093"/>
    <property type="match status" value="1"/>
</dbReference>
<organism evidence="1 2">
    <name type="scientific">Weissella oryzae (strain DSM 25784 / JCM 18191 / LMG 30913 / SG25)</name>
    <dbReference type="NCBI Taxonomy" id="1329250"/>
    <lineage>
        <taxon>Bacteria</taxon>
        <taxon>Bacillati</taxon>
        <taxon>Bacillota</taxon>
        <taxon>Bacilli</taxon>
        <taxon>Lactobacillales</taxon>
        <taxon>Lactobacillaceae</taxon>
        <taxon>Weissella</taxon>
    </lineage>
</organism>
<dbReference type="STRING" id="1329250.WOSG25_080490"/>
<accession>A0A069CUZ6</accession>
<dbReference type="SUPFAM" id="SSF159121">
    <property type="entry name" value="BC4932-like"/>
    <property type="match status" value="1"/>
</dbReference>
<dbReference type="OrthoDB" id="2146259at2"/>
<dbReference type="Gene3D" id="2.40.50.480">
    <property type="match status" value="1"/>
</dbReference>
<evidence type="ECO:0000313" key="1">
    <source>
        <dbReference type="EMBL" id="GAK31217.1"/>
    </source>
</evidence>
<dbReference type="InterPro" id="IPR036166">
    <property type="entry name" value="YxeA-like_sf"/>
</dbReference>
<name>A0A069CUZ6_WEIOS</name>
<evidence type="ECO:0008006" key="3">
    <source>
        <dbReference type="Google" id="ProtNLM"/>
    </source>
</evidence>
<dbReference type="InterPro" id="IPR006542">
    <property type="entry name" value="DUF1093"/>
</dbReference>
<evidence type="ECO:0000313" key="2">
    <source>
        <dbReference type="Proteomes" id="UP000030643"/>
    </source>
</evidence>
<gene>
    <name evidence="1" type="ORF">WOSG25_080490</name>
</gene>
<keyword evidence="2" id="KW-1185">Reference proteome</keyword>
<dbReference type="Proteomes" id="UP000030643">
    <property type="component" value="Unassembled WGS sequence"/>
</dbReference>